<protein>
    <submittedName>
        <fullName evidence="2">ElaB/YqjD/DUF883 family membrane-anchored ribosome-binding protein</fullName>
    </submittedName>
</protein>
<evidence type="ECO:0000259" key="1">
    <source>
        <dbReference type="Pfam" id="PF19029"/>
    </source>
</evidence>
<dbReference type="InterPro" id="IPR043605">
    <property type="entry name" value="DUF883_C"/>
</dbReference>
<gene>
    <name evidence="2" type="ORF">J3R73_000608</name>
</gene>
<dbReference type="Pfam" id="PF19029">
    <property type="entry name" value="DUF883_C"/>
    <property type="match status" value="1"/>
</dbReference>
<accession>A0ABU0F8F5</accession>
<dbReference type="PANTHER" id="PTHR35893">
    <property type="entry name" value="INNER MEMBRANE PROTEIN-RELATED"/>
    <property type="match status" value="1"/>
</dbReference>
<feature type="domain" description="DUF883" evidence="1">
    <location>
        <begin position="85"/>
        <end position="109"/>
    </location>
</feature>
<dbReference type="InterPro" id="IPR010279">
    <property type="entry name" value="YqjD/ElaB"/>
</dbReference>
<name>A0ABU0F8F5_9HYPH</name>
<dbReference type="RefSeq" id="WP_307422254.1">
    <property type="nucleotide sequence ID" value="NZ_JAUSVK010000001.1"/>
</dbReference>
<organism evidence="2 3">
    <name type="scientific">Labrys monachus</name>
    <dbReference type="NCBI Taxonomy" id="217067"/>
    <lineage>
        <taxon>Bacteria</taxon>
        <taxon>Pseudomonadati</taxon>
        <taxon>Pseudomonadota</taxon>
        <taxon>Alphaproteobacteria</taxon>
        <taxon>Hyphomicrobiales</taxon>
        <taxon>Xanthobacteraceae</taxon>
        <taxon>Labrys</taxon>
    </lineage>
</organism>
<keyword evidence="3" id="KW-1185">Reference proteome</keyword>
<evidence type="ECO:0000313" key="2">
    <source>
        <dbReference type="EMBL" id="MDQ0390816.1"/>
    </source>
</evidence>
<sequence length="115" mass="12299">MDQAKSKLPGDIGSDLDSLRADVARLSEQLSAYISEEKSTWARFLAREAKTARSVIDETLSDVGAKASEYGDVARSQAADLQKATADYVNRKPLQALAIAAGVGLVLGIWSKSRS</sequence>
<proteinExistence type="predicted"/>
<comment type="caution">
    <text evidence="2">The sequence shown here is derived from an EMBL/GenBank/DDBJ whole genome shotgun (WGS) entry which is preliminary data.</text>
</comment>
<dbReference type="PANTHER" id="PTHR35893:SF3">
    <property type="entry name" value="INNER MEMBRANE PROTEIN"/>
    <property type="match status" value="1"/>
</dbReference>
<reference evidence="2 3" key="1">
    <citation type="submission" date="2023-07" db="EMBL/GenBank/DDBJ databases">
        <title>Genomic Encyclopedia of Type Strains, Phase IV (KMG-IV): sequencing the most valuable type-strain genomes for metagenomic binning, comparative biology and taxonomic classification.</title>
        <authorList>
            <person name="Goeker M."/>
        </authorList>
    </citation>
    <scope>NUCLEOTIDE SEQUENCE [LARGE SCALE GENOMIC DNA]</scope>
    <source>
        <strain evidence="2 3">DSM 5896</strain>
    </source>
</reference>
<dbReference type="Proteomes" id="UP001237448">
    <property type="component" value="Unassembled WGS sequence"/>
</dbReference>
<dbReference type="EMBL" id="JAUSVK010000001">
    <property type="protein sequence ID" value="MDQ0390816.1"/>
    <property type="molecule type" value="Genomic_DNA"/>
</dbReference>
<evidence type="ECO:0000313" key="3">
    <source>
        <dbReference type="Proteomes" id="UP001237448"/>
    </source>
</evidence>